<feature type="transmembrane region" description="Helical" evidence="7">
    <location>
        <begin position="180"/>
        <end position="203"/>
    </location>
</feature>
<keyword evidence="3" id="KW-1003">Cell membrane</keyword>
<dbReference type="Gene3D" id="1.20.120.1220">
    <property type="match status" value="1"/>
</dbReference>
<name>A0ABW2PX22_9BACL</name>
<dbReference type="EC" id="3.4.23.-" evidence="10"/>
<dbReference type="PANTHER" id="PTHR30487:SF0">
    <property type="entry name" value="PREPILIN LEADER PEPTIDASE_N-METHYLTRANSFERASE-RELATED"/>
    <property type="match status" value="1"/>
</dbReference>
<feature type="domain" description="Prepilin type IV endopeptidase peptidase" evidence="8">
    <location>
        <begin position="105"/>
        <end position="208"/>
    </location>
</feature>
<dbReference type="InterPro" id="IPR000045">
    <property type="entry name" value="Prepilin_IV_endopep_pep"/>
</dbReference>
<evidence type="ECO:0000256" key="2">
    <source>
        <dbReference type="ARBA" id="ARBA00005801"/>
    </source>
</evidence>
<dbReference type="Proteomes" id="UP001596505">
    <property type="component" value="Unassembled WGS sequence"/>
</dbReference>
<feature type="transmembrane region" description="Helical" evidence="7">
    <location>
        <begin position="223"/>
        <end position="240"/>
    </location>
</feature>
<keyword evidence="4 7" id="KW-0812">Transmembrane</keyword>
<proteinExistence type="inferred from homology"/>
<feature type="domain" description="Prepilin peptidase A24 N-terminal" evidence="9">
    <location>
        <begin position="12"/>
        <end position="93"/>
    </location>
</feature>
<organism evidence="10 11">
    <name type="scientific">Scopulibacillus cellulosilyticus</name>
    <dbReference type="NCBI Taxonomy" id="2665665"/>
    <lineage>
        <taxon>Bacteria</taxon>
        <taxon>Bacillati</taxon>
        <taxon>Bacillota</taxon>
        <taxon>Bacilli</taxon>
        <taxon>Bacillales</taxon>
        <taxon>Sporolactobacillaceae</taxon>
        <taxon>Scopulibacillus</taxon>
    </lineage>
</organism>
<sequence length="252" mass="28226">MRFIVIYFYIFIVGLILGSFYNVVGIRVSRGQSIAFPSSHCPNCRRKIPIHEMIPFISYLFLLGKCRGCGIRISLIYPIVEISCALLFVFTFIIEPSLSSIIMGWLLISLLLIIFVSDITDMIIPDKVLIVFFILFIFYRIIFPISPWWQSAAGSIAGFFILFSINYINRGSIGGGDIKLFTVLGYLLGLETVLLALFLSAFFGAVIGGGGQLTGWLKKGQPIPFGPFISLGTLMAFFFGEQMMRWYVSLVS</sequence>
<comment type="subcellular location">
    <subcellularLocation>
        <location evidence="1">Cell membrane</location>
        <topology evidence="1">Multi-pass membrane protein</topology>
    </subcellularLocation>
</comment>
<evidence type="ECO:0000256" key="6">
    <source>
        <dbReference type="ARBA" id="ARBA00023136"/>
    </source>
</evidence>
<keyword evidence="6 7" id="KW-0472">Membrane</keyword>
<feature type="transmembrane region" description="Helical" evidence="7">
    <location>
        <begin position="6"/>
        <end position="24"/>
    </location>
</feature>
<comment type="caution">
    <text evidence="10">The sequence shown here is derived from an EMBL/GenBank/DDBJ whole genome shotgun (WGS) entry which is preliminary data.</text>
</comment>
<dbReference type="Pfam" id="PF01478">
    <property type="entry name" value="Peptidase_A24"/>
    <property type="match status" value="1"/>
</dbReference>
<feature type="transmembrane region" description="Helical" evidence="7">
    <location>
        <begin position="100"/>
        <end position="117"/>
    </location>
</feature>
<evidence type="ECO:0000256" key="7">
    <source>
        <dbReference type="SAM" id="Phobius"/>
    </source>
</evidence>
<keyword evidence="5 7" id="KW-1133">Transmembrane helix</keyword>
<evidence type="ECO:0000256" key="1">
    <source>
        <dbReference type="ARBA" id="ARBA00004651"/>
    </source>
</evidence>
<evidence type="ECO:0000259" key="9">
    <source>
        <dbReference type="Pfam" id="PF06750"/>
    </source>
</evidence>
<dbReference type="PANTHER" id="PTHR30487">
    <property type="entry name" value="TYPE 4 PREPILIN-LIKE PROTEINS LEADER PEPTIDE-PROCESSING ENZYME"/>
    <property type="match status" value="1"/>
</dbReference>
<dbReference type="InterPro" id="IPR010627">
    <property type="entry name" value="Prepilin_pept_A24_N"/>
</dbReference>
<accession>A0ABW2PX22</accession>
<feature type="transmembrane region" description="Helical" evidence="7">
    <location>
        <begin position="148"/>
        <end position="168"/>
    </location>
</feature>
<evidence type="ECO:0000256" key="3">
    <source>
        <dbReference type="ARBA" id="ARBA00022475"/>
    </source>
</evidence>
<gene>
    <name evidence="10" type="ORF">ACFQRG_09435</name>
</gene>
<evidence type="ECO:0000313" key="10">
    <source>
        <dbReference type="EMBL" id="MFC7393187.1"/>
    </source>
</evidence>
<evidence type="ECO:0000256" key="5">
    <source>
        <dbReference type="ARBA" id="ARBA00022989"/>
    </source>
</evidence>
<feature type="transmembrane region" description="Helical" evidence="7">
    <location>
        <begin position="75"/>
        <end position="94"/>
    </location>
</feature>
<protein>
    <submittedName>
        <fullName evidence="10">Prepilin peptidase</fullName>
        <ecNumber evidence="10">3.4.23.-</ecNumber>
    </submittedName>
</protein>
<dbReference type="GO" id="GO:0016787">
    <property type="term" value="F:hydrolase activity"/>
    <property type="evidence" value="ECO:0007669"/>
    <property type="project" value="UniProtKB-KW"/>
</dbReference>
<dbReference type="Pfam" id="PF06750">
    <property type="entry name" value="A24_N_bact"/>
    <property type="match status" value="1"/>
</dbReference>
<keyword evidence="11" id="KW-1185">Reference proteome</keyword>
<dbReference type="EMBL" id="JBHTCO010000011">
    <property type="protein sequence ID" value="MFC7393187.1"/>
    <property type="molecule type" value="Genomic_DNA"/>
</dbReference>
<dbReference type="RefSeq" id="WP_380965646.1">
    <property type="nucleotide sequence ID" value="NZ_JBHTCO010000011.1"/>
</dbReference>
<comment type="similarity">
    <text evidence="2">Belongs to the peptidase A24 family.</text>
</comment>
<evidence type="ECO:0000313" key="11">
    <source>
        <dbReference type="Proteomes" id="UP001596505"/>
    </source>
</evidence>
<reference evidence="11" key="1">
    <citation type="journal article" date="2019" name="Int. J. Syst. Evol. Microbiol.">
        <title>The Global Catalogue of Microorganisms (GCM) 10K type strain sequencing project: providing services to taxonomists for standard genome sequencing and annotation.</title>
        <authorList>
            <consortium name="The Broad Institute Genomics Platform"/>
            <consortium name="The Broad Institute Genome Sequencing Center for Infectious Disease"/>
            <person name="Wu L."/>
            <person name="Ma J."/>
        </authorList>
    </citation>
    <scope>NUCLEOTIDE SEQUENCE [LARGE SCALE GENOMIC DNA]</scope>
    <source>
        <strain evidence="11">CGMCC 1.16305</strain>
    </source>
</reference>
<feature type="transmembrane region" description="Helical" evidence="7">
    <location>
        <begin position="124"/>
        <end position="142"/>
    </location>
</feature>
<keyword evidence="10" id="KW-0378">Hydrolase</keyword>
<dbReference type="InterPro" id="IPR050882">
    <property type="entry name" value="Prepilin_peptidase/N-MTase"/>
</dbReference>
<evidence type="ECO:0000259" key="8">
    <source>
        <dbReference type="Pfam" id="PF01478"/>
    </source>
</evidence>
<evidence type="ECO:0000256" key="4">
    <source>
        <dbReference type="ARBA" id="ARBA00022692"/>
    </source>
</evidence>